<accession>A0A1V1FGX5</accession>
<dbReference type="KEGG" id="vg:65105578"/>
<name>A0A1V1FGX5_9CAUD</name>
<dbReference type="EMBL" id="AP017903">
    <property type="protein sequence ID" value="BAX03421.1"/>
    <property type="molecule type" value="Genomic_DNA"/>
</dbReference>
<organism evidence="1 2">
    <name type="scientific">Azobacteroides phage ProJPt-Bp1</name>
    <dbReference type="NCBI Taxonomy" id="1920526"/>
    <lineage>
        <taxon>Viruses</taxon>
        <taxon>Duplodnaviria</taxon>
        <taxon>Heunggongvirae</taxon>
        <taxon>Uroviricota</taxon>
        <taxon>Caudoviricetes</taxon>
        <taxon>Crassvirales</taxon>
        <taxon>Suoliviridae</taxon>
        <taxon>Dechshavirus</taxon>
        <taxon>Dechshavirus japanensis</taxon>
    </lineage>
</organism>
<sequence>MAQHIDMYDIRIGPDKFIIIDNHALYTTFSIEFEIEEGYIQFTDDLVGDVYIGQIANMTIDGVAAATTGEELADQLGDYMTDVLSEADIETSGATQYDFVDDGLGFQVKHENSVVYDYSANKLVPVTSVSTTTGTGRINNLTTGIMISHTGTSYIPSLTIHSGDPAMLFVFKNGTSTLVALSSDGTLATTKSQNYNTMPNGEYVTKALADTAYVDTFASLVGGSFTVTRRGNIIFNYSAPQWEYTFNNLSGGFVVAKNGTVIYTYTPPVVPDQDVYTFADYPTTSGFQVSKNSTPIYTYSAVLDTFTDEDDGFKVARGGSTIYTYTPPDSAVDTFSDNDDDGFKVTRDGQVIYNYDPPIVGGSLDFETTTDQYGFVTGFEVKDEEDEVLYTYADAQYGAQTIGTAMNLYKSGQLVYTYDAAAIVGSGFARSIIKSDSGDEELMISQIADEVGGYTMALLQSSTIGGGGKRTIT</sequence>
<keyword evidence="1" id="KW-0946">Virion</keyword>
<reference evidence="1 2" key="1">
    <citation type="journal article" date="2017" name="Microbes Environ.">
        <title>Discovery and Complete Genome Sequence of a Bacteriophage from an Obligate Intracellular Symbiont of a Cellulolytic Protist in the Termite Gut.</title>
        <authorList>
            <person name="Pramono A.K."/>
            <person name="Kuwahara H."/>
            <person name="Itoh T."/>
            <person name="Toyoda A."/>
            <person name="Yamada A."/>
            <person name="Hongoh Y."/>
        </authorList>
    </citation>
    <scope>NUCLEOTIDE SEQUENCE [LARGE SCALE GENOMIC DNA]</scope>
    <source>
        <strain evidence="1">ProJPt-Bp1</strain>
    </source>
</reference>
<proteinExistence type="predicted"/>
<dbReference type="GO" id="GO:0019031">
    <property type="term" value="C:viral envelope"/>
    <property type="evidence" value="ECO:0007669"/>
    <property type="project" value="UniProtKB-KW"/>
</dbReference>
<keyword evidence="1" id="KW-0261">Viral envelope protein</keyword>
<dbReference type="Proteomes" id="UP000222295">
    <property type="component" value="Segment"/>
</dbReference>
<dbReference type="GeneID" id="65105578"/>
<keyword evidence="2" id="KW-1185">Reference proteome</keyword>
<evidence type="ECO:0000313" key="2">
    <source>
        <dbReference type="Proteomes" id="UP000222295"/>
    </source>
</evidence>
<protein>
    <submittedName>
        <fullName evidence="1">Major outer envelope glycoprotein</fullName>
    </submittedName>
</protein>
<evidence type="ECO:0000313" key="1">
    <source>
        <dbReference type="EMBL" id="BAX03421.1"/>
    </source>
</evidence>
<dbReference type="RefSeq" id="YP_010088144.1">
    <property type="nucleotide sequence ID" value="NC_055706.1"/>
</dbReference>